<gene>
    <name evidence="2" type="ORF">KNW02_15000</name>
</gene>
<evidence type="ECO:0000259" key="1">
    <source>
        <dbReference type="PROSITE" id="PS51891"/>
    </source>
</evidence>
<protein>
    <submittedName>
        <fullName evidence="2">GFA family protein</fullName>
    </submittedName>
</protein>
<dbReference type="PROSITE" id="PS51891">
    <property type="entry name" value="CENP_V_GFA"/>
    <property type="match status" value="1"/>
</dbReference>
<dbReference type="PANTHER" id="PTHR33337:SF40">
    <property type="entry name" value="CENP-V_GFA DOMAIN-CONTAINING PROTEIN-RELATED"/>
    <property type="match status" value="1"/>
</dbReference>
<organism evidence="2 3">
    <name type="scientific">Paracoccus marinaquae</name>
    <dbReference type="NCBI Taxonomy" id="2841926"/>
    <lineage>
        <taxon>Bacteria</taxon>
        <taxon>Pseudomonadati</taxon>
        <taxon>Pseudomonadota</taxon>
        <taxon>Alphaproteobacteria</taxon>
        <taxon>Rhodobacterales</taxon>
        <taxon>Paracoccaceae</taxon>
        <taxon>Paracoccus</taxon>
    </lineage>
</organism>
<feature type="domain" description="CENP-V/GFA" evidence="1">
    <location>
        <begin position="3"/>
        <end position="112"/>
    </location>
</feature>
<dbReference type="PANTHER" id="PTHR33337">
    <property type="entry name" value="GFA DOMAIN-CONTAINING PROTEIN"/>
    <property type="match status" value="1"/>
</dbReference>
<reference evidence="2" key="1">
    <citation type="submission" date="2021-06" db="EMBL/GenBank/DDBJ databases">
        <title>Paracoccus bacterium XHP0099 sp. nov., isolated from the surface waters of the Yellow Sea.</title>
        <authorList>
            <person name="Xue H."/>
            <person name="Zhang D."/>
        </authorList>
    </citation>
    <scope>NUCLEOTIDE SEQUENCE</scope>
    <source>
        <strain evidence="2">XHP0099</strain>
    </source>
</reference>
<name>A0ABS6ALG7_9RHOB</name>
<dbReference type="Pfam" id="PF04828">
    <property type="entry name" value="GFA"/>
    <property type="match status" value="1"/>
</dbReference>
<accession>A0ABS6ALG7</accession>
<proteinExistence type="predicted"/>
<comment type="caution">
    <text evidence="2">The sequence shown here is derived from an EMBL/GenBank/DDBJ whole genome shotgun (WGS) entry which is preliminary data.</text>
</comment>
<dbReference type="InterPro" id="IPR006913">
    <property type="entry name" value="CENP-V/GFA"/>
</dbReference>
<evidence type="ECO:0000313" key="2">
    <source>
        <dbReference type="EMBL" id="MBU3031424.1"/>
    </source>
</evidence>
<sequence>MKWHGACLCGAVAFSGEGRAVAAHECHCGQCRRWSGHVWAYVTMRWPALHFSRDEALCWYRHSPRATRGFCGTCGSGLFWRPEGTNRVDVSAGALDLPTGLRLGSVSYPQYRGDYCVPGWLK</sequence>
<dbReference type="Proteomes" id="UP001166191">
    <property type="component" value="Unassembled WGS sequence"/>
</dbReference>
<dbReference type="RefSeq" id="WP_216034094.1">
    <property type="nucleotide sequence ID" value="NZ_JAHKNG010000031.1"/>
</dbReference>
<keyword evidence="3" id="KW-1185">Reference proteome</keyword>
<dbReference type="EMBL" id="JAHKNG010000031">
    <property type="protein sequence ID" value="MBU3031424.1"/>
    <property type="molecule type" value="Genomic_DNA"/>
</dbReference>
<evidence type="ECO:0000313" key="3">
    <source>
        <dbReference type="Proteomes" id="UP001166191"/>
    </source>
</evidence>